<protein>
    <recommendedName>
        <fullName evidence="1">peptidylprolyl isomerase</fullName>
        <ecNumber evidence="1">5.2.1.8</ecNumber>
    </recommendedName>
</protein>
<evidence type="ECO:0000256" key="1">
    <source>
        <dbReference type="PROSITE-ProRule" id="PRU00277"/>
    </source>
</evidence>
<feature type="compositionally biased region" description="Polar residues" evidence="3">
    <location>
        <begin position="338"/>
        <end position="350"/>
    </location>
</feature>
<reference evidence="5" key="3">
    <citation type="submission" date="2025-09" db="UniProtKB">
        <authorList>
            <consortium name="Ensembl"/>
        </authorList>
    </citation>
    <scope>IDENTIFICATION</scope>
</reference>
<accession>A0A8C7UWW4</accession>
<keyword evidence="2" id="KW-0175">Coiled coil</keyword>
<dbReference type="Ensembl" id="ENSOMYT00000109552.2">
    <property type="protein sequence ID" value="ENSOMYP00000100988.2"/>
    <property type="gene ID" value="ENSOMYG00000045585.2"/>
</dbReference>
<feature type="coiled-coil region" evidence="2">
    <location>
        <begin position="767"/>
        <end position="801"/>
    </location>
</feature>
<dbReference type="InterPro" id="IPR046357">
    <property type="entry name" value="PPIase_dom_sf"/>
</dbReference>
<dbReference type="PANTHER" id="PTHR44927:SF1">
    <property type="entry name" value="FK506-BINDING PROTEIN 15"/>
    <property type="match status" value="1"/>
</dbReference>
<keyword evidence="6" id="KW-1185">Reference proteome</keyword>
<keyword evidence="1" id="KW-0413">Isomerase</keyword>
<sequence>MFAADDEDGDFLSPTGGAKLASLFGLDQAPSQGNESFQYTAPKQPRKTLNPGPPAQKPTGPPGAPAVLLATAIHAFKYLNGQYQKQGKLGAAVLGNHTTKEYKLLLYASQQKQVTAATIHVGFVFTVQPSNYCTFYDDQRQNWSLMFDTDKAAVDFCKEVCLAKVNSAPSLDMVVVQDLTLGEGQGVENGDSLEVAYTGWLLQNHAIGQVFDSNLNKDKLLRLKLGAGKVMKGWEEGMLGMRKSGRRLVVIPPSLGDGSQGVANCVPADCTLIFEAELRRLKLAKDSVSDRASAGSRDSAAPSPAPSMENLGPDLPAGPAQPPSTSPGRPGEPLLRAKSNSISEQLTNPDATKAKLISRMAKMGQPMLPFMAGPASQPDSSDSEMEVKWRVQGIVFSHLLSYPHGAPPSALMPVAMTTAAPQPVMPGSAHAFQPYAYPQSSMAPSQLQQMGQIYPTQTVPYMGGTGEVTSFLMTEARQHNTEIRLAVGKVADKVDQLASKVDDLQRQGGHSLAMPSVNMETSMIMHNIQRIIQENESLKKDVYEKSSRVEEQNHKIGELINQNQRYMEQSNLLMEQRNDSLKSSSEHNQVRVLQAEQDKVRLTEELATCTARVSQLQQEATSHQQRAAELQSKLTSALQDSDTHLELKETSERGQAQYRTEKQKRKEMELRVNNMEEELQDLKIDKESLERTLSDRKRKWQAERQRCDEEMEELRRSSQQDMDSLKTQLRKARTSTGQAASEQLAQLQAELEEEWKGKCEQALASAKEQQGRQMSELVEQRDTLEQRLTQLQEKVNSLTHIIPLAEQMGQEDTAGEVKRVMNGVFHSLRGEFDLHETYTGSAVLSIIVNTIKVLHLCFTIIETVISYCVIHNGDGLKGIWSVTLQLLNVTERPSSQRSEEEEVVEVSDVKLREERPPQDVHVNGEEEEEQWVESEQPSEAVGQREGDPRDVQERARLEAEPETEKPTKVELASDIHTEPEQQSHSTQPRPTSPEPLGENTTEASEPTDINPEENLPSEMGQQCQLEGDVITPEVKKVSVTIEGPVGELEITSPKATGPPTQPPPPPSPLHDSPGKVR</sequence>
<evidence type="ECO:0000256" key="3">
    <source>
        <dbReference type="SAM" id="MobiDB-lite"/>
    </source>
</evidence>
<feature type="compositionally biased region" description="Polar residues" evidence="3">
    <location>
        <begin position="29"/>
        <end position="41"/>
    </location>
</feature>
<feature type="coiled-coil region" evidence="2">
    <location>
        <begin position="549"/>
        <end position="633"/>
    </location>
</feature>
<comment type="catalytic activity">
    <reaction evidence="1">
        <text>[protein]-peptidylproline (omega=180) = [protein]-peptidylproline (omega=0)</text>
        <dbReference type="Rhea" id="RHEA:16237"/>
        <dbReference type="Rhea" id="RHEA-COMP:10747"/>
        <dbReference type="Rhea" id="RHEA-COMP:10748"/>
        <dbReference type="ChEBI" id="CHEBI:83833"/>
        <dbReference type="ChEBI" id="CHEBI:83834"/>
        <dbReference type="EC" id="5.2.1.8"/>
    </reaction>
</comment>
<organism evidence="5 6">
    <name type="scientific">Oncorhynchus mykiss</name>
    <name type="common">Rainbow trout</name>
    <name type="synonym">Salmo gairdneri</name>
    <dbReference type="NCBI Taxonomy" id="8022"/>
    <lineage>
        <taxon>Eukaryota</taxon>
        <taxon>Metazoa</taxon>
        <taxon>Chordata</taxon>
        <taxon>Craniata</taxon>
        <taxon>Vertebrata</taxon>
        <taxon>Euteleostomi</taxon>
        <taxon>Actinopterygii</taxon>
        <taxon>Neopterygii</taxon>
        <taxon>Teleostei</taxon>
        <taxon>Protacanthopterygii</taxon>
        <taxon>Salmoniformes</taxon>
        <taxon>Salmonidae</taxon>
        <taxon>Salmoninae</taxon>
        <taxon>Oncorhynchus</taxon>
    </lineage>
</organism>
<dbReference type="Pfam" id="PF23649">
    <property type="entry name" value="FKBP15"/>
    <property type="match status" value="1"/>
</dbReference>
<feature type="compositionally biased region" description="Basic and acidic residues" evidence="3">
    <location>
        <begin position="643"/>
        <end position="652"/>
    </location>
</feature>
<dbReference type="Gene3D" id="3.10.50.40">
    <property type="match status" value="1"/>
</dbReference>
<feature type="region of interest" description="Disordered" evidence="3">
    <location>
        <begin position="23"/>
        <end position="63"/>
    </location>
</feature>
<feature type="region of interest" description="Disordered" evidence="3">
    <location>
        <begin position="286"/>
        <end position="351"/>
    </location>
</feature>
<evidence type="ECO:0000256" key="2">
    <source>
        <dbReference type="SAM" id="Coils"/>
    </source>
</evidence>
<dbReference type="GeneTree" id="ENSGT00530000064286"/>
<feature type="compositionally biased region" description="Basic and acidic residues" evidence="3">
    <location>
        <begin position="907"/>
        <end position="924"/>
    </location>
</feature>
<reference evidence="5" key="1">
    <citation type="submission" date="2020-07" db="EMBL/GenBank/DDBJ databases">
        <title>A long reads based de novo assembly of the rainbow trout Arlee double haploid line genome.</title>
        <authorList>
            <person name="Gao G."/>
            <person name="Palti Y."/>
        </authorList>
    </citation>
    <scope>NUCLEOTIDE SEQUENCE [LARGE SCALE GENOMIC DNA]</scope>
</reference>
<evidence type="ECO:0000313" key="6">
    <source>
        <dbReference type="Proteomes" id="UP000694395"/>
    </source>
</evidence>
<dbReference type="InterPro" id="IPR001179">
    <property type="entry name" value="PPIase_FKBP_dom"/>
</dbReference>
<dbReference type="EC" id="5.2.1.8" evidence="1"/>
<feature type="region of interest" description="Disordered" evidence="3">
    <location>
        <begin position="891"/>
        <end position="1029"/>
    </location>
</feature>
<dbReference type="InterPro" id="IPR056598">
    <property type="entry name" value="FKBP-15_dom"/>
</dbReference>
<dbReference type="GO" id="GO:0030426">
    <property type="term" value="C:growth cone"/>
    <property type="evidence" value="ECO:0007669"/>
    <property type="project" value="TreeGrafter"/>
</dbReference>
<dbReference type="SUPFAM" id="SSF54534">
    <property type="entry name" value="FKBP-like"/>
    <property type="match status" value="1"/>
</dbReference>
<dbReference type="Pfam" id="PF00254">
    <property type="entry name" value="FKBP_C"/>
    <property type="match status" value="1"/>
</dbReference>
<feature type="region of interest" description="Disordered" evidence="3">
    <location>
        <begin position="643"/>
        <end position="665"/>
    </location>
</feature>
<feature type="compositionally biased region" description="Pro residues" evidence="3">
    <location>
        <begin position="1059"/>
        <end position="1068"/>
    </location>
</feature>
<feature type="compositionally biased region" description="Basic and acidic residues" evidence="3">
    <location>
        <begin position="942"/>
        <end position="981"/>
    </location>
</feature>
<feature type="domain" description="PPIase FKBP-type" evidence="4">
    <location>
        <begin position="190"/>
        <end position="282"/>
    </location>
</feature>
<feature type="compositionally biased region" description="Low complexity" evidence="3">
    <location>
        <begin position="290"/>
        <end position="302"/>
    </location>
</feature>
<reference evidence="5" key="2">
    <citation type="submission" date="2025-08" db="UniProtKB">
        <authorList>
            <consortium name="Ensembl"/>
        </authorList>
    </citation>
    <scope>IDENTIFICATION</scope>
</reference>
<feature type="region of interest" description="Disordered" evidence="3">
    <location>
        <begin position="1041"/>
        <end position="1077"/>
    </location>
</feature>
<feature type="compositionally biased region" description="Basic and acidic residues" evidence="3">
    <location>
        <begin position="693"/>
        <end position="718"/>
    </location>
</feature>
<dbReference type="AlphaFoldDB" id="A0A8C7UWW4"/>
<evidence type="ECO:0000259" key="4">
    <source>
        <dbReference type="PROSITE" id="PS50059"/>
    </source>
</evidence>
<feature type="region of interest" description="Disordered" evidence="3">
    <location>
        <begin position="693"/>
        <end position="723"/>
    </location>
</feature>
<name>A0A8C7UWW4_ONCMY</name>
<dbReference type="PROSITE" id="PS50059">
    <property type="entry name" value="FKBP_PPIASE"/>
    <property type="match status" value="1"/>
</dbReference>
<evidence type="ECO:0000313" key="5">
    <source>
        <dbReference type="Ensembl" id="ENSOMYP00000100988.2"/>
    </source>
</evidence>
<keyword evidence="1" id="KW-0697">Rotamase</keyword>
<dbReference type="PANTHER" id="PTHR44927">
    <property type="entry name" value="FK506-BINDING PROTEIN 15"/>
    <property type="match status" value="1"/>
</dbReference>
<proteinExistence type="predicted"/>
<dbReference type="GO" id="GO:0003755">
    <property type="term" value="F:peptidyl-prolyl cis-trans isomerase activity"/>
    <property type="evidence" value="ECO:0007669"/>
    <property type="project" value="UniProtKB-KW"/>
</dbReference>
<dbReference type="Proteomes" id="UP000694395">
    <property type="component" value="Chromosome 6"/>
</dbReference>
<feature type="compositionally biased region" description="Pro residues" evidence="3">
    <location>
        <begin position="51"/>
        <end position="63"/>
    </location>
</feature>